<dbReference type="AlphaFoldDB" id="A0A1V9ZG91"/>
<accession>A0A1V9ZG91</accession>
<feature type="non-terminal residue" evidence="2">
    <location>
        <position position="1"/>
    </location>
</feature>
<keyword evidence="3" id="KW-1185">Reference proteome</keyword>
<dbReference type="Gene3D" id="3.30.1120.30">
    <property type="entry name" value="POLO box domain"/>
    <property type="match status" value="1"/>
</dbReference>
<sequence>DTLRNISAQTSALSFQSGVSATAQDFVRSLLRLEPAERLPCHALSHHPWLHARKKTRSKKPTRPPTRKHAPPPVAASSSSDASGSGVSDDEDIAKLQTMLDKITTQDRRVPRGPVAMDLPPADDTPEPLPTFPERVEFYVEYHTILDLPEAEVVGNLLCTWTPAAFTVRGMHGDGAEYVLDEERVRGQLRNGDTFDVAVTATHAPPRVVTWVRLAQICLGLYLAAPSPPELLRLPDDVLERLHASEDLERRLRSLQQAPHRPTPAHVRAAELAGIGRGECFEDGTLRIAFVDGSELTLDGSASTVEFREASGGRYAQFPLGATAAAMPSAIARKLKYVSLFVQAMKKQR</sequence>
<feature type="region of interest" description="Disordered" evidence="1">
    <location>
        <begin position="101"/>
        <end position="128"/>
    </location>
</feature>
<dbReference type="Proteomes" id="UP000243579">
    <property type="component" value="Unassembled WGS sequence"/>
</dbReference>
<evidence type="ECO:0000313" key="2">
    <source>
        <dbReference type="EMBL" id="OQR97004.1"/>
    </source>
</evidence>
<proteinExistence type="predicted"/>
<dbReference type="InterPro" id="IPR036947">
    <property type="entry name" value="POLO_box_dom_sf"/>
</dbReference>
<feature type="region of interest" description="Disordered" evidence="1">
    <location>
        <begin position="47"/>
        <end position="89"/>
    </location>
</feature>
<protein>
    <submittedName>
        <fullName evidence="2">Uncharacterized protein</fullName>
    </submittedName>
</protein>
<feature type="compositionally biased region" description="Low complexity" evidence="1">
    <location>
        <begin position="75"/>
        <end position="87"/>
    </location>
</feature>
<feature type="compositionally biased region" description="Basic residues" evidence="1">
    <location>
        <begin position="47"/>
        <end position="70"/>
    </location>
</feature>
<evidence type="ECO:0000256" key="1">
    <source>
        <dbReference type="SAM" id="MobiDB-lite"/>
    </source>
</evidence>
<reference evidence="2 3" key="1">
    <citation type="journal article" date="2014" name="Genome Biol. Evol.">
        <title>The secreted proteins of Achlya hypogyna and Thraustotheca clavata identify the ancestral oomycete secretome and reveal gene acquisitions by horizontal gene transfer.</title>
        <authorList>
            <person name="Misner I."/>
            <person name="Blouin N."/>
            <person name="Leonard G."/>
            <person name="Richards T.A."/>
            <person name="Lane C.E."/>
        </authorList>
    </citation>
    <scope>NUCLEOTIDE SEQUENCE [LARGE SCALE GENOMIC DNA]</scope>
    <source>
        <strain evidence="2 3">ATCC 48635</strain>
    </source>
</reference>
<dbReference type="STRING" id="1202772.A0A1V9ZG91"/>
<dbReference type="SUPFAM" id="SSF56112">
    <property type="entry name" value="Protein kinase-like (PK-like)"/>
    <property type="match status" value="1"/>
</dbReference>
<evidence type="ECO:0000313" key="3">
    <source>
        <dbReference type="Proteomes" id="UP000243579"/>
    </source>
</evidence>
<name>A0A1V9ZG91_ACHHY</name>
<dbReference type="EMBL" id="JNBR01000124">
    <property type="protein sequence ID" value="OQR97004.1"/>
    <property type="molecule type" value="Genomic_DNA"/>
</dbReference>
<comment type="caution">
    <text evidence="2">The sequence shown here is derived from an EMBL/GenBank/DDBJ whole genome shotgun (WGS) entry which is preliminary data.</text>
</comment>
<dbReference type="InterPro" id="IPR011009">
    <property type="entry name" value="Kinase-like_dom_sf"/>
</dbReference>
<gene>
    <name evidence="2" type="ORF">ACHHYP_12910</name>
</gene>
<dbReference type="Gene3D" id="1.10.510.10">
    <property type="entry name" value="Transferase(Phosphotransferase) domain 1"/>
    <property type="match status" value="1"/>
</dbReference>
<dbReference type="OrthoDB" id="10004143at2759"/>
<organism evidence="2 3">
    <name type="scientific">Achlya hypogyna</name>
    <name type="common">Oomycete</name>
    <name type="synonym">Protoachlya hypogyna</name>
    <dbReference type="NCBI Taxonomy" id="1202772"/>
    <lineage>
        <taxon>Eukaryota</taxon>
        <taxon>Sar</taxon>
        <taxon>Stramenopiles</taxon>
        <taxon>Oomycota</taxon>
        <taxon>Saprolegniomycetes</taxon>
        <taxon>Saprolegniales</taxon>
        <taxon>Achlyaceae</taxon>
        <taxon>Achlya</taxon>
    </lineage>
</organism>